<dbReference type="GO" id="GO:0005886">
    <property type="term" value="C:plasma membrane"/>
    <property type="evidence" value="ECO:0007669"/>
    <property type="project" value="TreeGrafter"/>
</dbReference>
<accession>A0A1F6MBC0</accession>
<protein>
    <recommendedName>
        <fullName evidence="8">Penicillin-binding protein transpeptidase domain-containing protein</fullName>
    </recommendedName>
</protein>
<name>A0A1F6MBC0_9BACT</name>
<comment type="caution">
    <text evidence="6">The sequence shown here is derived from an EMBL/GenBank/DDBJ whole genome shotgun (WGS) entry which is preliminary data.</text>
</comment>
<dbReference type="InterPro" id="IPR050515">
    <property type="entry name" value="Beta-lactam/transpept"/>
</dbReference>
<comment type="subcellular location">
    <subcellularLocation>
        <location evidence="1">Membrane</location>
    </subcellularLocation>
</comment>
<dbReference type="SUPFAM" id="SSF56519">
    <property type="entry name" value="Penicillin binding protein dimerisation domain"/>
    <property type="match status" value="1"/>
</dbReference>
<dbReference type="Gene3D" id="3.40.710.10">
    <property type="entry name" value="DD-peptidase/beta-lactamase superfamily"/>
    <property type="match status" value="1"/>
</dbReference>
<sequence length="575" mass="64196">METFRVKTIVDTNRIRLVAFGLVAISLWILFRLFFLQVVRHDYYALFALNSHEIYQKLHPSRGSIFFQDSRSKQEYPAAINKQFFLVYSVPKEIPTNDVASTTAALVQLLNYDAGEQKNLIEKLASGDSYRVLAKKVDSQAAEKIKALGVRGIYVTPQDYRFYPEENLAANVLGFTVLDDEGRMLGKYGLEGYWEKKLAGKGGFLIGETGAMGSWITLADRTGVQPENGVDLLLTLDRTLQYTACESLHKSMEKYKAKSATLILMQPMTGKILAMCSLPDFDPNMYARVDDISTFNNTAIFTPYEPGSVFKPITMAAALDLGLVNPDTRHTDPCQLEVNGYIIRNALRKCYGNHTMTEALENSVNTTLVWIQEKIGTDRFRDYVQKFGFGSKAGLSLNTEAVGDISSLEKKGKIFGANGAFGQGLSVTPLQLIASYAAIANDGRLPKPYIVEEVRYPNGQKEKTEPEYEQVISPRAAKLLSGMLVSVVENHYRQARIPGYFIGGKTGTAQIAEKGKYSDDRTNHTFVGFAPADDPELVVLVKYEEANEKWAEQTTIPVFKEVMQFALRYYGISTK</sequence>
<organism evidence="6 7">
    <name type="scientific">Candidatus Magasanikbacteria bacterium RIFCSPHIGHO2_02_FULL_45_10</name>
    <dbReference type="NCBI Taxonomy" id="1798679"/>
    <lineage>
        <taxon>Bacteria</taxon>
        <taxon>Candidatus Magasanikiibacteriota</taxon>
    </lineage>
</organism>
<dbReference type="InterPro" id="IPR012338">
    <property type="entry name" value="Beta-lactam/transpept-like"/>
</dbReference>
<feature type="domain" description="Penicillin-binding protein transpeptidase" evidence="4">
    <location>
        <begin position="261"/>
        <end position="564"/>
    </location>
</feature>
<dbReference type="Pfam" id="PF00905">
    <property type="entry name" value="Transpeptidase"/>
    <property type="match status" value="1"/>
</dbReference>
<gene>
    <name evidence="6" type="ORF">A3D53_00665</name>
</gene>
<evidence type="ECO:0000256" key="1">
    <source>
        <dbReference type="ARBA" id="ARBA00004370"/>
    </source>
</evidence>
<dbReference type="Gene3D" id="3.90.1310.10">
    <property type="entry name" value="Penicillin-binding protein 2a (Domain 2)"/>
    <property type="match status" value="1"/>
</dbReference>
<evidence type="ECO:0000256" key="3">
    <source>
        <dbReference type="SAM" id="Phobius"/>
    </source>
</evidence>
<dbReference type="PANTHER" id="PTHR30627:SF1">
    <property type="entry name" value="PEPTIDOGLYCAN D,D-TRANSPEPTIDASE FTSI"/>
    <property type="match status" value="1"/>
</dbReference>
<feature type="domain" description="Penicillin-binding protein dimerisation" evidence="5">
    <location>
        <begin position="60"/>
        <end position="215"/>
    </location>
</feature>
<dbReference type="InterPro" id="IPR005311">
    <property type="entry name" value="PBP_dimer"/>
</dbReference>
<evidence type="ECO:0000259" key="4">
    <source>
        <dbReference type="Pfam" id="PF00905"/>
    </source>
</evidence>
<dbReference type="Gene3D" id="3.30.450.330">
    <property type="match status" value="1"/>
</dbReference>
<dbReference type="PANTHER" id="PTHR30627">
    <property type="entry name" value="PEPTIDOGLYCAN D,D-TRANSPEPTIDASE"/>
    <property type="match status" value="1"/>
</dbReference>
<dbReference type="EMBL" id="MFQA01000025">
    <property type="protein sequence ID" value="OGH68909.1"/>
    <property type="molecule type" value="Genomic_DNA"/>
</dbReference>
<evidence type="ECO:0000313" key="7">
    <source>
        <dbReference type="Proteomes" id="UP000176413"/>
    </source>
</evidence>
<feature type="transmembrane region" description="Helical" evidence="3">
    <location>
        <begin position="15"/>
        <end position="35"/>
    </location>
</feature>
<dbReference type="Proteomes" id="UP000176413">
    <property type="component" value="Unassembled WGS sequence"/>
</dbReference>
<keyword evidence="3" id="KW-0812">Transmembrane</keyword>
<dbReference type="InterPro" id="IPR036138">
    <property type="entry name" value="PBP_dimer_sf"/>
</dbReference>
<evidence type="ECO:0000313" key="6">
    <source>
        <dbReference type="EMBL" id="OGH68909.1"/>
    </source>
</evidence>
<evidence type="ECO:0008006" key="8">
    <source>
        <dbReference type="Google" id="ProtNLM"/>
    </source>
</evidence>
<evidence type="ECO:0000256" key="2">
    <source>
        <dbReference type="ARBA" id="ARBA00023136"/>
    </source>
</evidence>
<dbReference type="InterPro" id="IPR001460">
    <property type="entry name" value="PCN-bd_Tpept"/>
</dbReference>
<reference evidence="6 7" key="1">
    <citation type="journal article" date="2016" name="Nat. Commun.">
        <title>Thousands of microbial genomes shed light on interconnected biogeochemical processes in an aquifer system.</title>
        <authorList>
            <person name="Anantharaman K."/>
            <person name="Brown C.T."/>
            <person name="Hug L.A."/>
            <person name="Sharon I."/>
            <person name="Castelle C.J."/>
            <person name="Probst A.J."/>
            <person name="Thomas B.C."/>
            <person name="Singh A."/>
            <person name="Wilkins M.J."/>
            <person name="Karaoz U."/>
            <person name="Brodie E.L."/>
            <person name="Williams K.H."/>
            <person name="Hubbard S.S."/>
            <person name="Banfield J.F."/>
        </authorList>
    </citation>
    <scope>NUCLEOTIDE SEQUENCE [LARGE SCALE GENOMIC DNA]</scope>
</reference>
<dbReference type="AlphaFoldDB" id="A0A1F6MBC0"/>
<proteinExistence type="predicted"/>
<dbReference type="GO" id="GO:0008658">
    <property type="term" value="F:penicillin binding"/>
    <property type="evidence" value="ECO:0007669"/>
    <property type="project" value="InterPro"/>
</dbReference>
<evidence type="ECO:0000259" key="5">
    <source>
        <dbReference type="Pfam" id="PF03717"/>
    </source>
</evidence>
<dbReference type="SUPFAM" id="SSF56601">
    <property type="entry name" value="beta-lactamase/transpeptidase-like"/>
    <property type="match status" value="1"/>
</dbReference>
<keyword evidence="2 3" id="KW-0472">Membrane</keyword>
<dbReference type="Pfam" id="PF03717">
    <property type="entry name" value="PBP_dimer"/>
    <property type="match status" value="1"/>
</dbReference>
<keyword evidence="3" id="KW-1133">Transmembrane helix</keyword>
<dbReference type="GO" id="GO:0071555">
    <property type="term" value="P:cell wall organization"/>
    <property type="evidence" value="ECO:0007669"/>
    <property type="project" value="TreeGrafter"/>
</dbReference>